<sequence length="344" mass="37016">MNKKILGCLLGAAVGDAMGAATETKSIRQIKKEFGGAVRDFKTPPDDTLARGRRAGQITDAFSIPYILANHIIKNNGNISKKIGEEALLEWGNTEYFEPFAGMTTRNVVNRLRQDASMGTWAFAGRLGTKLYKSHYYALSSNGAASKAYPAGLLSKGDIDKAIENTVELTMASHDDPYSISGACAVASAVSEAMKMKTSIHQIIEAALEGSIKGEKLARARKDIWTYPGPSVTKRIHMAVQIALRSGEKDEVINELRERIGSGPAISESVPIALGIIIANQGSTMESIYDAVNIGDETSSIACIVGAIVGTYNGSRSITDGYLDIIEKENNINIKKQAEELEKL</sequence>
<dbReference type="PANTHER" id="PTHR16222:SF24">
    <property type="entry name" value="ADP-RIBOSYLHYDROLASE ARH3"/>
    <property type="match status" value="1"/>
</dbReference>
<evidence type="ECO:0008006" key="6">
    <source>
        <dbReference type="Google" id="ProtNLM"/>
    </source>
</evidence>
<dbReference type="AlphaFoldDB" id="A0A3E4PWC2"/>
<organism evidence="4 5">
    <name type="scientific">Dorea formicigenerans</name>
    <dbReference type="NCBI Taxonomy" id="39486"/>
    <lineage>
        <taxon>Bacteria</taxon>
        <taxon>Bacillati</taxon>
        <taxon>Bacillota</taxon>
        <taxon>Clostridia</taxon>
        <taxon>Lachnospirales</taxon>
        <taxon>Lachnospiraceae</taxon>
        <taxon>Dorea</taxon>
    </lineage>
</organism>
<dbReference type="SUPFAM" id="SSF101478">
    <property type="entry name" value="ADP-ribosylglycohydrolase"/>
    <property type="match status" value="1"/>
</dbReference>
<dbReference type="GO" id="GO:0046872">
    <property type="term" value="F:metal ion binding"/>
    <property type="evidence" value="ECO:0007669"/>
    <property type="project" value="UniProtKB-KW"/>
</dbReference>
<evidence type="ECO:0000313" key="4">
    <source>
        <dbReference type="EMBL" id="RGK84349.1"/>
    </source>
</evidence>
<dbReference type="Proteomes" id="UP000261324">
    <property type="component" value="Unassembled WGS sequence"/>
</dbReference>
<keyword evidence="3" id="KW-0460">Magnesium</keyword>
<feature type="binding site" evidence="3">
    <location>
        <position position="59"/>
    </location>
    <ligand>
        <name>Mg(2+)</name>
        <dbReference type="ChEBI" id="CHEBI:18420"/>
        <label>1</label>
    </ligand>
</feature>
<reference evidence="4 5" key="1">
    <citation type="submission" date="2018-08" db="EMBL/GenBank/DDBJ databases">
        <title>A genome reference for cultivated species of the human gut microbiota.</title>
        <authorList>
            <person name="Zou Y."/>
            <person name="Xue W."/>
            <person name="Luo G."/>
        </authorList>
    </citation>
    <scope>NUCLEOTIDE SEQUENCE [LARGE SCALE GENOMIC DNA]</scope>
    <source>
        <strain evidence="4 5">TF09-3</strain>
    </source>
</reference>
<dbReference type="PANTHER" id="PTHR16222">
    <property type="entry name" value="ADP-RIBOSYLGLYCOHYDROLASE"/>
    <property type="match status" value="1"/>
</dbReference>
<dbReference type="RefSeq" id="WP_117659535.1">
    <property type="nucleotide sequence ID" value="NZ_QSRA01000007.1"/>
</dbReference>
<dbReference type="Pfam" id="PF03747">
    <property type="entry name" value="ADP_ribosyl_GH"/>
    <property type="match status" value="1"/>
</dbReference>
<evidence type="ECO:0000313" key="5">
    <source>
        <dbReference type="Proteomes" id="UP000261324"/>
    </source>
</evidence>
<proteinExistence type="inferred from homology"/>
<dbReference type="InterPro" id="IPR036705">
    <property type="entry name" value="Ribosyl_crysJ1_sf"/>
</dbReference>
<protein>
    <recommendedName>
        <fullName evidence="6">ADP-ribosylglycohydrolase</fullName>
    </recommendedName>
</protein>
<evidence type="ECO:0000256" key="1">
    <source>
        <dbReference type="ARBA" id="ARBA00010702"/>
    </source>
</evidence>
<comment type="cofactor">
    <cofactor evidence="3">
        <name>Mg(2+)</name>
        <dbReference type="ChEBI" id="CHEBI:18420"/>
    </cofactor>
    <text evidence="3">Binds 2 magnesium ions per subunit.</text>
</comment>
<feature type="binding site" evidence="3">
    <location>
        <position position="60"/>
    </location>
    <ligand>
        <name>Mg(2+)</name>
        <dbReference type="ChEBI" id="CHEBI:18420"/>
        <label>1</label>
    </ligand>
</feature>
<dbReference type="GO" id="GO:0016787">
    <property type="term" value="F:hydrolase activity"/>
    <property type="evidence" value="ECO:0007669"/>
    <property type="project" value="UniProtKB-KW"/>
</dbReference>
<keyword evidence="3" id="KW-0479">Metal-binding</keyword>
<dbReference type="Gene3D" id="1.10.4080.10">
    <property type="entry name" value="ADP-ribosylation/Crystallin J1"/>
    <property type="match status" value="1"/>
</dbReference>
<evidence type="ECO:0000256" key="3">
    <source>
        <dbReference type="PIRSR" id="PIRSR605502-1"/>
    </source>
</evidence>
<gene>
    <name evidence="4" type="ORF">DXC93_06680</name>
</gene>
<dbReference type="InterPro" id="IPR005502">
    <property type="entry name" value="Ribosyl_crysJ1"/>
</dbReference>
<dbReference type="EMBL" id="QSRA01000007">
    <property type="protein sequence ID" value="RGK84349.1"/>
    <property type="molecule type" value="Genomic_DNA"/>
</dbReference>
<feature type="binding site" evidence="3">
    <location>
        <position position="300"/>
    </location>
    <ligand>
        <name>Mg(2+)</name>
        <dbReference type="ChEBI" id="CHEBI:18420"/>
        <label>1</label>
    </ligand>
</feature>
<keyword evidence="2" id="KW-0378">Hydrolase</keyword>
<comment type="similarity">
    <text evidence="1">Belongs to the ADP-ribosylglycohydrolase family.</text>
</comment>
<accession>A0A3E4PWC2</accession>
<name>A0A3E4PWC2_9FIRM</name>
<dbReference type="InterPro" id="IPR050792">
    <property type="entry name" value="ADP-ribosylglycohydrolase"/>
</dbReference>
<evidence type="ECO:0000256" key="2">
    <source>
        <dbReference type="ARBA" id="ARBA00022801"/>
    </source>
</evidence>
<comment type="caution">
    <text evidence="4">The sequence shown here is derived from an EMBL/GenBank/DDBJ whole genome shotgun (WGS) entry which is preliminary data.</text>
</comment>